<gene>
    <name evidence="2" type="primary">ORF205916</name>
</gene>
<sequence length="217" mass="25825">EEIYSVEMARKKEITELEKTIKSLQKETTKQRREIVDYETENDKLHDVIDRFQKDGGKQWERLQVLRAERDEQEQEIERLKDDGEQMSNMIEQLNDELDETINRKNEFRLEEKGGVKLTEKEKLKRKNPVSGKMIQKKEGAAVVQGVKETNRVKKTETAVLTKAEWDDLVAAKKREMAVIREKEREMEREGKQKVVYYVGEKRYEKWAKPYFARDGK</sequence>
<name>A0A0B7BPI7_9EUPU</name>
<organism evidence="2">
    <name type="scientific">Arion vulgaris</name>
    <dbReference type="NCBI Taxonomy" id="1028688"/>
    <lineage>
        <taxon>Eukaryota</taxon>
        <taxon>Metazoa</taxon>
        <taxon>Spiralia</taxon>
        <taxon>Lophotrochozoa</taxon>
        <taxon>Mollusca</taxon>
        <taxon>Gastropoda</taxon>
        <taxon>Heterobranchia</taxon>
        <taxon>Euthyneura</taxon>
        <taxon>Panpulmonata</taxon>
        <taxon>Eupulmonata</taxon>
        <taxon>Stylommatophora</taxon>
        <taxon>Helicina</taxon>
        <taxon>Arionoidea</taxon>
        <taxon>Arionidae</taxon>
        <taxon>Arion</taxon>
    </lineage>
</organism>
<proteinExistence type="predicted"/>
<protein>
    <submittedName>
        <fullName evidence="2">Uncharacterized protein</fullName>
    </submittedName>
</protein>
<accession>A0A0B7BPI7</accession>
<feature type="non-terminal residue" evidence="2">
    <location>
        <position position="1"/>
    </location>
</feature>
<keyword evidence="1" id="KW-0175">Coiled coil</keyword>
<reference evidence="2" key="1">
    <citation type="submission" date="2014-12" db="EMBL/GenBank/DDBJ databases">
        <title>Insight into the proteome of Arion vulgaris.</title>
        <authorList>
            <person name="Aradska J."/>
            <person name="Bulat T."/>
            <person name="Smidak R."/>
            <person name="Sarate P."/>
            <person name="Gangsoo J."/>
            <person name="Sialana F."/>
            <person name="Bilban M."/>
            <person name="Lubec G."/>
        </authorList>
    </citation>
    <scope>NUCLEOTIDE SEQUENCE</scope>
    <source>
        <tissue evidence="2">Skin</tissue>
    </source>
</reference>
<dbReference type="EMBL" id="HACG01048349">
    <property type="protein sequence ID" value="CEK95214.1"/>
    <property type="molecule type" value="Transcribed_RNA"/>
</dbReference>
<feature type="coiled-coil region" evidence="1">
    <location>
        <begin position="7"/>
        <end position="111"/>
    </location>
</feature>
<evidence type="ECO:0000313" key="2">
    <source>
        <dbReference type="EMBL" id="CEK95214.1"/>
    </source>
</evidence>
<evidence type="ECO:0000256" key="1">
    <source>
        <dbReference type="SAM" id="Coils"/>
    </source>
</evidence>
<dbReference type="AlphaFoldDB" id="A0A0B7BPI7"/>